<evidence type="ECO:0000256" key="3">
    <source>
        <dbReference type="ARBA" id="ARBA00023163"/>
    </source>
</evidence>
<dbReference type="InterPro" id="IPR036390">
    <property type="entry name" value="WH_DNA-bd_sf"/>
</dbReference>
<dbReference type="PANTHER" id="PTHR30136">
    <property type="entry name" value="HELIX-TURN-HELIX TRANSCRIPTIONAL REGULATOR, ICLR FAMILY"/>
    <property type="match status" value="1"/>
</dbReference>
<dbReference type="Pfam" id="PF09339">
    <property type="entry name" value="HTH_IclR"/>
    <property type="match status" value="1"/>
</dbReference>
<dbReference type="InterPro" id="IPR050707">
    <property type="entry name" value="HTH_MetabolicPath_Reg"/>
</dbReference>
<dbReference type="RefSeq" id="WP_106514175.1">
    <property type="nucleotide sequence ID" value="NZ_PXYI01000005.1"/>
</dbReference>
<proteinExistence type="predicted"/>
<reference evidence="7 8" key="1">
    <citation type="submission" date="2018-03" db="EMBL/GenBank/DDBJ databases">
        <title>The draft genome of Sphingosinicella sp. GL-C-18.</title>
        <authorList>
            <person name="Liu L."/>
            <person name="Li L."/>
            <person name="Liang L."/>
            <person name="Zhang X."/>
            <person name="Wang T."/>
        </authorList>
    </citation>
    <scope>NUCLEOTIDE SEQUENCE [LARGE SCALE GENOMIC DNA]</scope>
    <source>
        <strain evidence="7 8">GL-C-18</strain>
    </source>
</reference>
<dbReference type="SUPFAM" id="SSF55781">
    <property type="entry name" value="GAF domain-like"/>
    <property type="match status" value="1"/>
</dbReference>
<dbReference type="Gene3D" id="1.10.10.10">
    <property type="entry name" value="Winged helix-like DNA-binding domain superfamily/Winged helix DNA-binding domain"/>
    <property type="match status" value="1"/>
</dbReference>
<dbReference type="InterPro" id="IPR014757">
    <property type="entry name" value="Tscrpt_reg_IclR_C"/>
</dbReference>
<dbReference type="GO" id="GO:0045892">
    <property type="term" value="P:negative regulation of DNA-templated transcription"/>
    <property type="evidence" value="ECO:0007669"/>
    <property type="project" value="TreeGrafter"/>
</dbReference>
<name>A0A2P7QM07_9SPHN</name>
<dbReference type="SMART" id="SM00346">
    <property type="entry name" value="HTH_ICLR"/>
    <property type="match status" value="1"/>
</dbReference>
<dbReference type="EMBL" id="PXYI01000005">
    <property type="protein sequence ID" value="PSJ38979.1"/>
    <property type="molecule type" value="Genomic_DNA"/>
</dbReference>
<dbReference type="GO" id="GO:0003700">
    <property type="term" value="F:DNA-binding transcription factor activity"/>
    <property type="evidence" value="ECO:0007669"/>
    <property type="project" value="TreeGrafter"/>
</dbReference>
<evidence type="ECO:0000256" key="2">
    <source>
        <dbReference type="ARBA" id="ARBA00023125"/>
    </source>
</evidence>
<dbReference type="PANTHER" id="PTHR30136:SF35">
    <property type="entry name" value="HTH-TYPE TRANSCRIPTIONAL REGULATOR RV1719"/>
    <property type="match status" value="1"/>
</dbReference>
<evidence type="ECO:0000259" key="6">
    <source>
        <dbReference type="PROSITE" id="PS51078"/>
    </source>
</evidence>
<feature type="domain" description="IclR-ED" evidence="6">
    <location>
        <begin position="87"/>
        <end position="267"/>
    </location>
</feature>
<dbReference type="OrthoDB" id="6057486at2"/>
<dbReference type="GO" id="GO:0003677">
    <property type="term" value="F:DNA binding"/>
    <property type="evidence" value="ECO:0007669"/>
    <property type="project" value="UniProtKB-KW"/>
</dbReference>
<dbReference type="AlphaFoldDB" id="A0A2P7QM07"/>
<sequence length="282" mass="30869">MRQTTSIDGKGADQENSTESPRGPSGSQTLLRGLDVLEGVAEGPASLGELATRLGLTRSTTHRLANALIERRYLTLAPGRGYQLGPKLLELGFQAQQQADLVQIARPRLEALAQDSEDTVHLGILDGDRALYLDKIPGRRRIVISSRVGDRHPLTSTGLGKALLLDEPPSRWRNLFDQDQKSSNVAADYETWVKRMSGYVDAGRAYDLEENEDQIRCVAAPIRDASGRILGAISVSSAAQYMDDGRMESLTDDVVSTANSISRELGWNPDAKRTVDRGRRKS</sequence>
<dbReference type="PROSITE" id="PS51077">
    <property type="entry name" value="HTH_ICLR"/>
    <property type="match status" value="1"/>
</dbReference>
<evidence type="ECO:0000259" key="5">
    <source>
        <dbReference type="PROSITE" id="PS51077"/>
    </source>
</evidence>
<evidence type="ECO:0000256" key="4">
    <source>
        <dbReference type="SAM" id="MobiDB-lite"/>
    </source>
</evidence>
<dbReference type="PROSITE" id="PS51078">
    <property type="entry name" value="ICLR_ED"/>
    <property type="match status" value="1"/>
</dbReference>
<dbReference type="InterPro" id="IPR029016">
    <property type="entry name" value="GAF-like_dom_sf"/>
</dbReference>
<gene>
    <name evidence="7" type="ORF">C7I55_16875</name>
</gene>
<dbReference type="Pfam" id="PF01614">
    <property type="entry name" value="IclR_C"/>
    <property type="match status" value="1"/>
</dbReference>
<organism evidence="7 8">
    <name type="scientific">Allosphingosinicella deserti</name>
    <dbReference type="NCBI Taxonomy" id="2116704"/>
    <lineage>
        <taxon>Bacteria</taxon>
        <taxon>Pseudomonadati</taxon>
        <taxon>Pseudomonadota</taxon>
        <taxon>Alphaproteobacteria</taxon>
        <taxon>Sphingomonadales</taxon>
        <taxon>Sphingomonadaceae</taxon>
        <taxon>Allosphingosinicella</taxon>
    </lineage>
</organism>
<evidence type="ECO:0000313" key="8">
    <source>
        <dbReference type="Proteomes" id="UP000241167"/>
    </source>
</evidence>
<feature type="domain" description="HTH iclR-type" evidence="5">
    <location>
        <begin position="27"/>
        <end position="86"/>
    </location>
</feature>
<accession>A0A2P7QM07</accession>
<dbReference type="InterPro" id="IPR005471">
    <property type="entry name" value="Tscrpt_reg_IclR_N"/>
</dbReference>
<keyword evidence="3" id="KW-0804">Transcription</keyword>
<feature type="compositionally biased region" description="Polar residues" evidence="4">
    <location>
        <begin position="14"/>
        <end position="29"/>
    </location>
</feature>
<dbReference type="SUPFAM" id="SSF46785">
    <property type="entry name" value="Winged helix' DNA-binding domain"/>
    <property type="match status" value="1"/>
</dbReference>
<dbReference type="Proteomes" id="UP000241167">
    <property type="component" value="Unassembled WGS sequence"/>
</dbReference>
<evidence type="ECO:0000313" key="7">
    <source>
        <dbReference type="EMBL" id="PSJ38979.1"/>
    </source>
</evidence>
<feature type="region of interest" description="Disordered" evidence="4">
    <location>
        <begin position="1"/>
        <end position="29"/>
    </location>
</feature>
<keyword evidence="8" id="KW-1185">Reference proteome</keyword>
<keyword evidence="2" id="KW-0238">DNA-binding</keyword>
<evidence type="ECO:0000256" key="1">
    <source>
        <dbReference type="ARBA" id="ARBA00023015"/>
    </source>
</evidence>
<dbReference type="InterPro" id="IPR036388">
    <property type="entry name" value="WH-like_DNA-bd_sf"/>
</dbReference>
<protein>
    <submittedName>
        <fullName evidence="7">Transcriptional regulator</fullName>
    </submittedName>
</protein>
<keyword evidence="1" id="KW-0805">Transcription regulation</keyword>
<dbReference type="Gene3D" id="3.30.450.40">
    <property type="match status" value="1"/>
</dbReference>
<comment type="caution">
    <text evidence="7">The sequence shown here is derived from an EMBL/GenBank/DDBJ whole genome shotgun (WGS) entry which is preliminary data.</text>
</comment>